<dbReference type="PANTHER" id="PTHR13947">
    <property type="entry name" value="GNAT FAMILY N-ACETYLTRANSFERASE"/>
    <property type="match status" value="1"/>
</dbReference>
<gene>
    <name evidence="3" type="ORF">CMV30_04665</name>
</gene>
<dbReference type="Proteomes" id="UP000217265">
    <property type="component" value="Chromosome"/>
</dbReference>
<dbReference type="PANTHER" id="PTHR13947:SF37">
    <property type="entry name" value="LD18367P"/>
    <property type="match status" value="1"/>
</dbReference>
<dbReference type="GO" id="GO:0008080">
    <property type="term" value="F:N-acetyltransferase activity"/>
    <property type="evidence" value="ECO:0007669"/>
    <property type="project" value="InterPro"/>
</dbReference>
<dbReference type="OrthoDB" id="9813917at2"/>
<dbReference type="InterPro" id="IPR000182">
    <property type="entry name" value="GNAT_dom"/>
</dbReference>
<accession>A0A290Q4F7</accession>
<sequence length="149" mass="16284">MIVRSVSADSVPWPLLLQADPSRERVMAYVRKGVTFVGEENGVAVAVAVVEREEGEFELRNIAVAEKEQGRGLGREMLRCALMYAAGGGAKRITVGTGNSSLRALAFYQRNGFRITGVIRGFFDAYEPPIVENGIACRDMIRLTFEIGA</sequence>
<dbReference type="Gene3D" id="3.40.630.30">
    <property type="match status" value="1"/>
</dbReference>
<keyword evidence="1 3" id="KW-0808">Transferase</keyword>
<dbReference type="Pfam" id="PF00583">
    <property type="entry name" value="Acetyltransf_1"/>
    <property type="match status" value="1"/>
</dbReference>
<dbReference type="CDD" id="cd04301">
    <property type="entry name" value="NAT_SF"/>
    <property type="match status" value="1"/>
</dbReference>
<evidence type="ECO:0000313" key="4">
    <source>
        <dbReference type="Proteomes" id="UP000217265"/>
    </source>
</evidence>
<evidence type="ECO:0000313" key="3">
    <source>
        <dbReference type="EMBL" id="ATC63303.1"/>
    </source>
</evidence>
<keyword evidence="4" id="KW-1185">Reference proteome</keyword>
<dbReference type="PROSITE" id="PS51186">
    <property type="entry name" value="GNAT"/>
    <property type="match status" value="1"/>
</dbReference>
<dbReference type="SUPFAM" id="SSF55729">
    <property type="entry name" value="Acyl-CoA N-acyltransferases (Nat)"/>
    <property type="match status" value="1"/>
</dbReference>
<evidence type="ECO:0000259" key="2">
    <source>
        <dbReference type="PROSITE" id="PS51186"/>
    </source>
</evidence>
<dbReference type="AlphaFoldDB" id="A0A290Q4F7"/>
<evidence type="ECO:0000256" key="1">
    <source>
        <dbReference type="ARBA" id="ARBA00022679"/>
    </source>
</evidence>
<organism evidence="3 4">
    <name type="scientific">Nibricoccus aquaticus</name>
    <dbReference type="NCBI Taxonomy" id="2576891"/>
    <lineage>
        <taxon>Bacteria</taxon>
        <taxon>Pseudomonadati</taxon>
        <taxon>Verrucomicrobiota</taxon>
        <taxon>Opitutia</taxon>
        <taxon>Opitutales</taxon>
        <taxon>Opitutaceae</taxon>
        <taxon>Nibricoccus</taxon>
    </lineage>
</organism>
<dbReference type="EMBL" id="CP023344">
    <property type="protein sequence ID" value="ATC63303.1"/>
    <property type="molecule type" value="Genomic_DNA"/>
</dbReference>
<protein>
    <submittedName>
        <fullName evidence="3">GNAT family N-acetyltransferase</fullName>
    </submittedName>
</protein>
<feature type="domain" description="N-acetyltransferase" evidence="2">
    <location>
        <begin position="1"/>
        <end position="144"/>
    </location>
</feature>
<name>A0A290Q4F7_9BACT</name>
<dbReference type="KEGG" id="vbh:CMV30_04665"/>
<proteinExistence type="predicted"/>
<dbReference type="InterPro" id="IPR016181">
    <property type="entry name" value="Acyl_CoA_acyltransferase"/>
</dbReference>
<dbReference type="InterPro" id="IPR050769">
    <property type="entry name" value="NAT_camello-type"/>
</dbReference>
<reference evidence="3 4" key="1">
    <citation type="submission" date="2017-09" db="EMBL/GenBank/DDBJ databases">
        <title>Complete genome sequence of Verrucomicrobial strain HZ-65, isolated from freshwater.</title>
        <authorList>
            <person name="Choi A."/>
        </authorList>
    </citation>
    <scope>NUCLEOTIDE SEQUENCE [LARGE SCALE GENOMIC DNA]</scope>
    <source>
        <strain evidence="3 4">HZ-65</strain>
    </source>
</reference>